<dbReference type="Gene3D" id="3.40.50.720">
    <property type="entry name" value="NAD(P)-binding Rossmann-like Domain"/>
    <property type="match status" value="1"/>
</dbReference>
<dbReference type="Pfam" id="PF22725">
    <property type="entry name" value="GFO_IDH_MocA_C3"/>
    <property type="match status" value="1"/>
</dbReference>
<protein>
    <submittedName>
        <fullName evidence="4">Gfo/Idh/MocA family oxidoreductase</fullName>
    </submittedName>
</protein>
<dbReference type="RefSeq" id="WP_165330263.1">
    <property type="nucleotide sequence ID" value="NZ_JAAKZW010000005.1"/>
</dbReference>
<reference evidence="4 5" key="1">
    <citation type="submission" date="2020-02" db="EMBL/GenBank/DDBJ databases">
        <title>Whole-genome analyses of novel actinobacteria.</title>
        <authorList>
            <person name="Sahin N."/>
            <person name="Tokatli A."/>
        </authorList>
    </citation>
    <scope>NUCLEOTIDE SEQUENCE [LARGE SCALE GENOMIC DNA]</scope>
    <source>
        <strain evidence="4 5">YC504</strain>
    </source>
</reference>
<evidence type="ECO:0000313" key="4">
    <source>
        <dbReference type="EMBL" id="NGO74747.1"/>
    </source>
</evidence>
<dbReference type="SUPFAM" id="SSF51735">
    <property type="entry name" value="NAD(P)-binding Rossmann-fold domains"/>
    <property type="match status" value="1"/>
</dbReference>
<dbReference type="InterPro" id="IPR000683">
    <property type="entry name" value="Gfo/Idh/MocA-like_OxRdtase_N"/>
</dbReference>
<feature type="region of interest" description="Disordered" evidence="1">
    <location>
        <begin position="326"/>
        <end position="346"/>
    </location>
</feature>
<dbReference type="Gene3D" id="3.30.360.10">
    <property type="entry name" value="Dihydrodipicolinate Reductase, domain 2"/>
    <property type="match status" value="1"/>
</dbReference>
<dbReference type="AlphaFoldDB" id="A0A6G4XD31"/>
<evidence type="ECO:0000259" key="3">
    <source>
        <dbReference type="Pfam" id="PF22725"/>
    </source>
</evidence>
<dbReference type="SUPFAM" id="SSF55347">
    <property type="entry name" value="Glyceraldehyde-3-phosphate dehydrogenase-like, C-terminal domain"/>
    <property type="match status" value="1"/>
</dbReference>
<dbReference type="EMBL" id="JAAKZW010000005">
    <property type="protein sequence ID" value="NGO74747.1"/>
    <property type="molecule type" value="Genomic_DNA"/>
</dbReference>
<sequence length="346" mass="36037">MRTNEPGFRLGIIGTGIVGALHVQAARALPGVTVAAVCDIRADAAQAMARQAGAAAYTRHEDMLAREPLDGVIITAPHALHAQMTLAAAAAGVHVLVEKPMATSVADCTAMVEACDAAGVVLAVGHVVRFGAGARRAEAILRSGELGPVRAISHRRTSHYAKGSRPDWFFDPVMAGGGIVMNVGTHGLDRIQWLAGSAAESVHAHTWSRGGLEIETDAMGLVDLANGVKADFHLTSAPVPYTDETVVLCEQGSLRWSAPEGIWVSRGAAETLLAPPDEEPADAFTAQLADFTEACRTGRPPIVDGRYGRSVVATVLAVYESALSGRTESVTGGPHPLPGDLLRNSA</sequence>
<organism evidence="4 5">
    <name type="scientific">Streptomyces mesophilus</name>
    <dbReference type="NCBI Taxonomy" id="1775132"/>
    <lineage>
        <taxon>Bacteria</taxon>
        <taxon>Bacillati</taxon>
        <taxon>Actinomycetota</taxon>
        <taxon>Actinomycetes</taxon>
        <taxon>Kitasatosporales</taxon>
        <taxon>Streptomycetaceae</taxon>
        <taxon>Streptomyces</taxon>
    </lineage>
</organism>
<evidence type="ECO:0000256" key="1">
    <source>
        <dbReference type="SAM" id="MobiDB-lite"/>
    </source>
</evidence>
<gene>
    <name evidence="4" type="ORF">G6045_03455</name>
</gene>
<feature type="domain" description="Gfo/Idh/MocA-like oxidoreductase N-terminal" evidence="2">
    <location>
        <begin position="8"/>
        <end position="126"/>
    </location>
</feature>
<feature type="domain" description="GFO/IDH/MocA-like oxidoreductase" evidence="3">
    <location>
        <begin position="135"/>
        <end position="255"/>
    </location>
</feature>
<dbReference type="GO" id="GO:0000166">
    <property type="term" value="F:nucleotide binding"/>
    <property type="evidence" value="ECO:0007669"/>
    <property type="project" value="InterPro"/>
</dbReference>
<dbReference type="PANTHER" id="PTHR43377">
    <property type="entry name" value="BILIVERDIN REDUCTASE A"/>
    <property type="match status" value="1"/>
</dbReference>
<comment type="caution">
    <text evidence="4">The sequence shown here is derived from an EMBL/GenBank/DDBJ whole genome shotgun (WGS) entry which is preliminary data.</text>
</comment>
<name>A0A6G4XD31_9ACTN</name>
<dbReference type="InterPro" id="IPR055170">
    <property type="entry name" value="GFO_IDH_MocA-like_dom"/>
</dbReference>
<proteinExistence type="predicted"/>
<evidence type="ECO:0000313" key="5">
    <source>
        <dbReference type="Proteomes" id="UP000481109"/>
    </source>
</evidence>
<keyword evidence="5" id="KW-1185">Reference proteome</keyword>
<dbReference type="InterPro" id="IPR036291">
    <property type="entry name" value="NAD(P)-bd_dom_sf"/>
</dbReference>
<dbReference type="InterPro" id="IPR051450">
    <property type="entry name" value="Gfo/Idh/MocA_Oxidoreductases"/>
</dbReference>
<dbReference type="Proteomes" id="UP000481109">
    <property type="component" value="Unassembled WGS sequence"/>
</dbReference>
<evidence type="ECO:0000259" key="2">
    <source>
        <dbReference type="Pfam" id="PF01408"/>
    </source>
</evidence>
<accession>A0A6G4XD31</accession>
<dbReference type="Pfam" id="PF01408">
    <property type="entry name" value="GFO_IDH_MocA"/>
    <property type="match status" value="1"/>
</dbReference>
<dbReference type="PANTHER" id="PTHR43377:SF1">
    <property type="entry name" value="BILIVERDIN REDUCTASE A"/>
    <property type="match status" value="1"/>
</dbReference>